<keyword evidence="7" id="KW-0449">Lipoprotein</keyword>
<accession>A0A8B7SJ09</accession>
<dbReference type="Proteomes" id="UP000694851">
    <property type="component" value="Unplaced"/>
</dbReference>
<name>A0A8B7SJ09_HIPAR</name>
<dbReference type="PANTHER" id="PTHR16983">
    <property type="entry name" value="UPAR/LY6 DOMAIN-CONTAINING PROTEIN"/>
    <property type="match status" value="1"/>
</dbReference>
<keyword evidence="2" id="KW-0472">Membrane</keyword>
<organism evidence="6 7">
    <name type="scientific">Hipposideros armiger</name>
    <name type="common">Great Himalayan leaf-nosed bat</name>
    <dbReference type="NCBI Taxonomy" id="186990"/>
    <lineage>
        <taxon>Eukaryota</taxon>
        <taxon>Metazoa</taxon>
        <taxon>Chordata</taxon>
        <taxon>Craniata</taxon>
        <taxon>Vertebrata</taxon>
        <taxon>Euteleostomi</taxon>
        <taxon>Mammalia</taxon>
        <taxon>Eutheria</taxon>
        <taxon>Laurasiatheria</taxon>
        <taxon>Chiroptera</taxon>
        <taxon>Yinpterochiroptera</taxon>
        <taxon>Rhinolophoidea</taxon>
        <taxon>Hipposideridae</taxon>
        <taxon>Hipposideros</taxon>
    </lineage>
</organism>
<keyword evidence="2" id="KW-0325">Glycoprotein</keyword>
<dbReference type="PANTHER" id="PTHR16983:SF12">
    <property type="entry name" value="GLYCOSYLPHOSPHATIDYLINOSITOL-ANCHORED HIGH DENSITY LIPOPROTEIN-BINDING PROTEIN 1"/>
    <property type="match status" value="1"/>
</dbReference>
<dbReference type="GO" id="GO:0005886">
    <property type="term" value="C:plasma membrane"/>
    <property type="evidence" value="ECO:0007669"/>
    <property type="project" value="TreeGrafter"/>
</dbReference>
<evidence type="ECO:0000313" key="6">
    <source>
        <dbReference type="Proteomes" id="UP000694851"/>
    </source>
</evidence>
<keyword evidence="6" id="KW-1185">Reference proteome</keyword>
<sequence>MGRTKPRVSAEDPAPQQDRVSRPKTPGRMKVLPAVLLTLLLCRQPGQLQCYSCDLLHWEEGCNQTQRCLLGETFCKTFISQGNTGSGPLTTYSLWCADMCKSFTRKVDDTLMTMNCCQTSLCNIPPWQGSQGNGAGDHQGGPKTVAAALLLSLLTGLQAMGS</sequence>
<dbReference type="SUPFAM" id="SSF57302">
    <property type="entry name" value="Snake toxin-like"/>
    <property type="match status" value="1"/>
</dbReference>
<keyword evidence="3" id="KW-0732">Signal</keyword>
<dbReference type="RefSeq" id="XP_019513357.1">
    <property type="nucleotide sequence ID" value="XM_019657812.1"/>
</dbReference>
<dbReference type="OrthoDB" id="9620902at2759"/>
<gene>
    <name evidence="7" type="primary">GPIHBP1</name>
</gene>
<evidence type="ECO:0000256" key="4">
    <source>
        <dbReference type="SAM" id="MobiDB-lite"/>
    </source>
</evidence>
<protein>
    <submittedName>
        <fullName evidence="7">Glycosylphosphatidylinositol-anchored high density lipoprotein-binding protein 1 isoform X4</fullName>
    </submittedName>
</protein>
<dbReference type="GO" id="GO:0070328">
    <property type="term" value="P:triglyceride homeostasis"/>
    <property type="evidence" value="ECO:0007669"/>
    <property type="project" value="TreeGrafter"/>
</dbReference>
<dbReference type="GO" id="GO:0035473">
    <property type="term" value="F:lipase binding"/>
    <property type="evidence" value="ECO:0007669"/>
    <property type="project" value="TreeGrafter"/>
</dbReference>
<dbReference type="FunFam" id="2.10.60.10:FF:000003">
    <property type="entry name" value="lymphocyte antigen 6E isoform X1"/>
    <property type="match status" value="1"/>
</dbReference>
<dbReference type="CTD" id="338328"/>
<feature type="domain" description="Snake toxin/toxin-like" evidence="5">
    <location>
        <begin position="48"/>
        <end position="123"/>
    </location>
</feature>
<dbReference type="InterPro" id="IPR051110">
    <property type="entry name" value="Ly-6/neurotoxin-like_GPI-ap"/>
</dbReference>
<evidence type="ECO:0000256" key="2">
    <source>
        <dbReference type="ARBA" id="ARBA00022622"/>
    </source>
</evidence>
<dbReference type="GO" id="GO:0035478">
    <property type="term" value="F:chylomicron binding"/>
    <property type="evidence" value="ECO:0007669"/>
    <property type="project" value="TreeGrafter"/>
</dbReference>
<dbReference type="GO" id="GO:0098552">
    <property type="term" value="C:side of membrane"/>
    <property type="evidence" value="ECO:0007669"/>
    <property type="project" value="UniProtKB-KW"/>
</dbReference>
<feature type="region of interest" description="Disordered" evidence="4">
    <location>
        <begin position="1"/>
        <end position="26"/>
    </location>
</feature>
<proteinExistence type="predicted"/>
<reference evidence="7" key="1">
    <citation type="submission" date="2025-08" db="UniProtKB">
        <authorList>
            <consortium name="RefSeq"/>
        </authorList>
    </citation>
    <scope>IDENTIFICATION</scope>
    <source>
        <tissue evidence="7">Muscle</tissue>
    </source>
</reference>
<dbReference type="Pfam" id="PF00087">
    <property type="entry name" value="Toxin_TOLIP"/>
    <property type="match status" value="1"/>
</dbReference>
<evidence type="ECO:0000256" key="1">
    <source>
        <dbReference type="ARBA" id="ARBA00004589"/>
    </source>
</evidence>
<dbReference type="AlphaFoldDB" id="A0A8B7SJ09"/>
<dbReference type="InterPro" id="IPR035076">
    <property type="entry name" value="Toxin/TOLIP"/>
</dbReference>
<keyword evidence="2" id="KW-0336">GPI-anchor</keyword>
<comment type="subcellular location">
    <subcellularLocation>
        <location evidence="1">Membrane</location>
        <topology evidence="1">Lipid-anchor</topology>
        <topology evidence="1">GPI-anchor</topology>
    </subcellularLocation>
</comment>
<evidence type="ECO:0000313" key="7">
    <source>
        <dbReference type="RefSeq" id="XP_019513357.1"/>
    </source>
</evidence>
<dbReference type="CDD" id="cd23575">
    <property type="entry name" value="TFP_LU_ECD_GPIHBP1"/>
    <property type="match status" value="1"/>
</dbReference>
<dbReference type="GO" id="GO:0030550">
    <property type="term" value="F:acetylcholine receptor inhibitor activity"/>
    <property type="evidence" value="ECO:0007669"/>
    <property type="project" value="TreeGrafter"/>
</dbReference>
<evidence type="ECO:0000259" key="5">
    <source>
        <dbReference type="Pfam" id="PF00087"/>
    </source>
</evidence>
<evidence type="ECO:0000256" key="3">
    <source>
        <dbReference type="ARBA" id="ARBA00022729"/>
    </source>
</evidence>
<dbReference type="Gene3D" id="2.10.60.10">
    <property type="entry name" value="CD59"/>
    <property type="match status" value="1"/>
</dbReference>
<dbReference type="GeneID" id="109390842"/>
<dbReference type="InterPro" id="IPR045860">
    <property type="entry name" value="Snake_toxin-like_sf"/>
</dbReference>